<reference evidence="1 2" key="1">
    <citation type="submission" date="2014-01" db="EMBL/GenBank/DDBJ databases">
        <title>Full genme sequencing of cellulolytic bacterium Gynuella sunshinyii YC6258T gen. nov., sp. nov.</title>
        <authorList>
            <person name="Khan H."/>
            <person name="Chung E.J."/>
            <person name="Chung Y.R."/>
        </authorList>
    </citation>
    <scope>NUCLEOTIDE SEQUENCE [LARGE SCALE GENOMIC DNA]</scope>
    <source>
        <strain evidence="1 2">YC6258</strain>
    </source>
</reference>
<evidence type="ECO:0000313" key="1">
    <source>
        <dbReference type="EMBL" id="AJQ95254.1"/>
    </source>
</evidence>
<evidence type="ECO:0008006" key="3">
    <source>
        <dbReference type="Google" id="ProtNLM"/>
    </source>
</evidence>
<dbReference type="KEGG" id="gsn:YC6258_03218"/>
<dbReference type="Proteomes" id="UP000032266">
    <property type="component" value="Chromosome"/>
</dbReference>
<evidence type="ECO:0000313" key="2">
    <source>
        <dbReference type="Proteomes" id="UP000032266"/>
    </source>
</evidence>
<proteinExistence type="predicted"/>
<dbReference type="STRING" id="1445510.YC6258_03218"/>
<dbReference type="EMBL" id="CP007142">
    <property type="protein sequence ID" value="AJQ95254.1"/>
    <property type="molecule type" value="Genomic_DNA"/>
</dbReference>
<dbReference type="AlphaFoldDB" id="A0A0C5VY24"/>
<dbReference type="HOGENOM" id="CLU_1545464_0_0_6"/>
<keyword evidence="2" id="KW-1185">Reference proteome</keyword>
<accession>A0A0C5VY24</accession>
<sequence>MQLGGIYGVSYGGEEIGPSVTVNGNGLTSKMSVRSGNLYFWMARVAVNINPRGGMMIDLGRHWHHYDEDDGDVQFSRYRVSVIPFYRDHHSLRWGIGPTFDFDTKYQADLPSRASIRESFDSAFGIIADLSYDPLETFYTAGVRAQWINYQGSQGTNVSGSHIAVYIGIELDY</sequence>
<name>A0A0C5VY24_9GAMM</name>
<protein>
    <recommendedName>
        <fullName evidence="3">Outer membrane protein beta-barrel domain-containing protein</fullName>
    </recommendedName>
</protein>
<gene>
    <name evidence="1" type="ORF">YC6258_03218</name>
</gene>
<organism evidence="1 2">
    <name type="scientific">Gynuella sunshinyii YC6258</name>
    <dbReference type="NCBI Taxonomy" id="1445510"/>
    <lineage>
        <taxon>Bacteria</taxon>
        <taxon>Pseudomonadati</taxon>
        <taxon>Pseudomonadota</taxon>
        <taxon>Gammaproteobacteria</taxon>
        <taxon>Oceanospirillales</taxon>
        <taxon>Saccharospirillaceae</taxon>
        <taxon>Gynuella</taxon>
    </lineage>
</organism>